<name>W2KV53_PHYNI</name>
<feature type="compositionally biased region" description="Polar residues" evidence="1">
    <location>
        <begin position="70"/>
        <end position="81"/>
    </location>
</feature>
<sequence>MSDTSKHNIWVMFYDPLGVASRIDVCQAKWISFALHLLQQWFDRVVGRGNFLNLQSSRRKIKRESKEATATETNTDITPQT</sequence>
<protein>
    <submittedName>
        <fullName evidence="2">Uncharacterized protein</fullName>
    </submittedName>
</protein>
<dbReference type="EMBL" id="KI680622">
    <property type="protein sequence ID" value="ETL89002.1"/>
    <property type="molecule type" value="Genomic_DNA"/>
</dbReference>
<reference evidence="2" key="1">
    <citation type="submission" date="2013-11" db="EMBL/GenBank/DDBJ databases">
        <title>The Genome Sequence of Phytophthora parasitica CHvinca01.</title>
        <authorList>
            <consortium name="The Broad Institute Genomics Platform"/>
            <person name="Russ C."/>
            <person name="Tyler B."/>
            <person name="Panabieres F."/>
            <person name="Shan W."/>
            <person name="Tripathy S."/>
            <person name="Grunwald N."/>
            <person name="Machado M."/>
            <person name="Johnson C.S."/>
            <person name="Arredondo F."/>
            <person name="Hong C."/>
            <person name="Coffey M."/>
            <person name="Young S.K."/>
            <person name="Zeng Q."/>
            <person name="Gargeya S."/>
            <person name="Fitzgerald M."/>
            <person name="Abouelleil A."/>
            <person name="Alvarado L."/>
            <person name="Chapman S.B."/>
            <person name="Gainer-Dewar J."/>
            <person name="Goldberg J."/>
            <person name="Griggs A."/>
            <person name="Gujja S."/>
            <person name="Hansen M."/>
            <person name="Howarth C."/>
            <person name="Imamovic A."/>
            <person name="Ireland A."/>
            <person name="Larimer J."/>
            <person name="McCowan C."/>
            <person name="Murphy C."/>
            <person name="Pearson M."/>
            <person name="Poon T.W."/>
            <person name="Priest M."/>
            <person name="Roberts A."/>
            <person name="Saif S."/>
            <person name="Shea T."/>
            <person name="Sykes S."/>
            <person name="Wortman J."/>
            <person name="Nusbaum C."/>
            <person name="Birren B."/>
        </authorList>
    </citation>
    <scope>NUCLEOTIDE SEQUENCE [LARGE SCALE GENOMIC DNA]</scope>
    <source>
        <strain evidence="2">CHvinca01</strain>
    </source>
</reference>
<gene>
    <name evidence="2" type="ORF">L917_11987</name>
</gene>
<accession>W2KV53</accession>
<feature type="region of interest" description="Disordered" evidence="1">
    <location>
        <begin position="62"/>
        <end position="81"/>
    </location>
</feature>
<proteinExistence type="predicted"/>
<dbReference type="AlphaFoldDB" id="W2KV53"/>
<organism evidence="2">
    <name type="scientific">Phytophthora nicotianae</name>
    <name type="common">Potato buckeye rot agent</name>
    <name type="synonym">Phytophthora parasitica</name>
    <dbReference type="NCBI Taxonomy" id="4792"/>
    <lineage>
        <taxon>Eukaryota</taxon>
        <taxon>Sar</taxon>
        <taxon>Stramenopiles</taxon>
        <taxon>Oomycota</taxon>
        <taxon>Peronosporomycetes</taxon>
        <taxon>Peronosporales</taxon>
        <taxon>Peronosporaceae</taxon>
        <taxon>Phytophthora</taxon>
    </lineage>
</organism>
<evidence type="ECO:0000313" key="2">
    <source>
        <dbReference type="EMBL" id="ETL89002.1"/>
    </source>
</evidence>
<evidence type="ECO:0000256" key="1">
    <source>
        <dbReference type="SAM" id="MobiDB-lite"/>
    </source>
</evidence>
<dbReference type="OrthoDB" id="96130at2759"/>
<dbReference type="Proteomes" id="UP000054423">
    <property type="component" value="Unassembled WGS sequence"/>
</dbReference>